<evidence type="ECO:0000313" key="6">
    <source>
        <dbReference type="EMBL" id="MFC4011239.1"/>
    </source>
</evidence>
<keyword evidence="3 6" id="KW-0378">Hydrolase</keyword>
<protein>
    <submittedName>
        <fullName evidence="6">Alpha/beta fold hydrolase</fullName>
    </submittedName>
</protein>
<keyword evidence="2 4" id="KW-0732">Signal</keyword>
<evidence type="ECO:0000256" key="1">
    <source>
        <dbReference type="ARBA" id="ARBA00010088"/>
    </source>
</evidence>
<gene>
    <name evidence="6" type="ORF">ACFOY2_28710</name>
</gene>
<evidence type="ECO:0000256" key="2">
    <source>
        <dbReference type="ARBA" id="ARBA00022729"/>
    </source>
</evidence>
<reference evidence="7" key="1">
    <citation type="journal article" date="2019" name="Int. J. Syst. Evol. Microbiol.">
        <title>The Global Catalogue of Microorganisms (GCM) 10K type strain sequencing project: providing services to taxonomists for standard genome sequencing and annotation.</title>
        <authorList>
            <consortium name="The Broad Institute Genomics Platform"/>
            <consortium name="The Broad Institute Genome Sequencing Center for Infectious Disease"/>
            <person name="Wu L."/>
            <person name="Ma J."/>
        </authorList>
    </citation>
    <scope>NUCLEOTIDE SEQUENCE [LARGE SCALE GENOMIC DNA]</scope>
    <source>
        <strain evidence="7">TBRC 1276</strain>
    </source>
</reference>
<dbReference type="Pfam" id="PF00561">
    <property type="entry name" value="Abhydrolase_1"/>
    <property type="match status" value="1"/>
</dbReference>
<evidence type="ECO:0000313" key="7">
    <source>
        <dbReference type="Proteomes" id="UP001595851"/>
    </source>
</evidence>
<dbReference type="InterPro" id="IPR051601">
    <property type="entry name" value="Serine_prot/Carboxylest_S33"/>
</dbReference>
<sequence>MRRTITAVLGAGLLCVTAAPPAAAQEGLSWRDCGDGLQCGRITVPADWAAPGGERIELGLARLPARDPAAKKGTLLLNMGGPAQQISVLRQTKALIADLTQWFDVVVSDPRGFEASTAVVCPDPLPVPGKTGWVLPDRAAYDAFTALNRRFGAGCAKAAGPLADKLNSWQVAGDMEAIRVALGEPKLNYFGNSYGTVVGRAYAERFPHRVGRMYLDSVIDQTNPSWESWLLPRARTKERNLHRFAEWCATDKSCALNGRNVLKVWDEVMARAAKRPIPAPGAGPGAAADASLIASRVSVSYEPSWPKLATSLAEAHAGDATQFAKYPDVVPDPALSRIVMCADLPSPTAHDKVMSLEKRLRSVAPRIGWTHAWPRAVQCSGLPEATTIPPREDELRLPPALIVSGEYDDAAPPADARRIATQLRGARFVPVKGGHALYLYGHPCVREHVHRYLSTGKLPAEGTTCGPA</sequence>
<dbReference type="SUPFAM" id="SSF53474">
    <property type="entry name" value="alpha/beta-Hydrolases"/>
    <property type="match status" value="1"/>
</dbReference>
<dbReference type="RefSeq" id="WP_379531196.1">
    <property type="nucleotide sequence ID" value="NZ_JBHSBI010000015.1"/>
</dbReference>
<keyword evidence="7" id="KW-1185">Reference proteome</keyword>
<dbReference type="InterPro" id="IPR000073">
    <property type="entry name" value="AB_hydrolase_1"/>
</dbReference>
<organism evidence="6 7">
    <name type="scientific">Nonomuraea purpurea</name>
    <dbReference type="NCBI Taxonomy" id="1849276"/>
    <lineage>
        <taxon>Bacteria</taxon>
        <taxon>Bacillati</taxon>
        <taxon>Actinomycetota</taxon>
        <taxon>Actinomycetes</taxon>
        <taxon>Streptosporangiales</taxon>
        <taxon>Streptosporangiaceae</taxon>
        <taxon>Nonomuraea</taxon>
    </lineage>
</organism>
<dbReference type="Proteomes" id="UP001595851">
    <property type="component" value="Unassembled WGS sequence"/>
</dbReference>
<evidence type="ECO:0000256" key="3">
    <source>
        <dbReference type="ARBA" id="ARBA00022801"/>
    </source>
</evidence>
<feature type="domain" description="AB hydrolase-1" evidence="5">
    <location>
        <begin position="74"/>
        <end position="440"/>
    </location>
</feature>
<feature type="chain" id="PRO_5046359400" evidence="4">
    <location>
        <begin position="25"/>
        <end position="468"/>
    </location>
</feature>
<feature type="signal peptide" evidence="4">
    <location>
        <begin position="1"/>
        <end position="24"/>
    </location>
</feature>
<dbReference type="EMBL" id="JBHSBI010000015">
    <property type="protein sequence ID" value="MFC4011239.1"/>
    <property type="molecule type" value="Genomic_DNA"/>
</dbReference>
<dbReference type="PANTHER" id="PTHR43248:SF29">
    <property type="entry name" value="TRIPEPTIDYL AMINOPEPTIDASE"/>
    <property type="match status" value="1"/>
</dbReference>
<comment type="caution">
    <text evidence="6">The sequence shown here is derived from an EMBL/GenBank/DDBJ whole genome shotgun (WGS) entry which is preliminary data.</text>
</comment>
<dbReference type="PANTHER" id="PTHR43248">
    <property type="entry name" value="2-SUCCINYL-6-HYDROXY-2,4-CYCLOHEXADIENE-1-CARBOXYLATE SYNTHASE"/>
    <property type="match status" value="1"/>
</dbReference>
<dbReference type="InterPro" id="IPR029058">
    <property type="entry name" value="AB_hydrolase_fold"/>
</dbReference>
<dbReference type="GO" id="GO:0016787">
    <property type="term" value="F:hydrolase activity"/>
    <property type="evidence" value="ECO:0007669"/>
    <property type="project" value="UniProtKB-KW"/>
</dbReference>
<accession>A0ABV8GDQ3</accession>
<comment type="similarity">
    <text evidence="1">Belongs to the peptidase S33 family.</text>
</comment>
<name>A0ABV8GDQ3_9ACTN</name>
<evidence type="ECO:0000256" key="4">
    <source>
        <dbReference type="SAM" id="SignalP"/>
    </source>
</evidence>
<proteinExistence type="inferred from homology"/>
<dbReference type="Gene3D" id="3.40.50.1820">
    <property type="entry name" value="alpha/beta hydrolase"/>
    <property type="match status" value="1"/>
</dbReference>
<evidence type="ECO:0000259" key="5">
    <source>
        <dbReference type="Pfam" id="PF00561"/>
    </source>
</evidence>